<dbReference type="EMBL" id="JPDN02000021">
    <property type="protein sequence ID" value="PON24714.1"/>
    <property type="molecule type" value="Genomic_DNA"/>
</dbReference>
<accession>A0A2P4ZK99</accession>
<dbReference type="PANTHER" id="PTHR39607">
    <property type="entry name" value="XANTHOCILLIN BIOSYNTHESIS CLUSTER TRANSCRIPTION FACTOR XANC-RELATED"/>
    <property type="match status" value="1"/>
</dbReference>
<dbReference type="Proteomes" id="UP000054821">
    <property type="component" value="Unassembled WGS sequence"/>
</dbReference>
<dbReference type="RefSeq" id="XP_024405390.1">
    <property type="nucleotide sequence ID" value="XM_024549826.1"/>
</dbReference>
<feature type="region of interest" description="Disordered" evidence="1">
    <location>
        <begin position="183"/>
        <end position="205"/>
    </location>
</feature>
<dbReference type="InterPro" id="IPR052635">
    <property type="entry name" value="Sec_Metab_Biosynth_Reg"/>
</dbReference>
<feature type="region of interest" description="Disordered" evidence="1">
    <location>
        <begin position="439"/>
        <end position="458"/>
    </location>
</feature>
<feature type="compositionally biased region" description="Polar residues" evidence="1">
    <location>
        <begin position="223"/>
        <end position="241"/>
    </location>
</feature>
<feature type="compositionally biased region" description="Low complexity" evidence="1">
    <location>
        <begin position="412"/>
        <end position="421"/>
    </location>
</feature>
<feature type="region of interest" description="Disordered" evidence="1">
    <location>
        <begin position="1"/>
        <end position="83"/>
    </location>
</feature>
<evidence type="ECO:0000313" key="2">
    <source>
        <dbReference type="EMBL" id="PON24714.1"/>
    </source>
</evidence>
<feature type="region of interest" description="Disordered" evidence="1">
    <location>
        <begin position="403"/>
        <end position="433"/>
    </location>
</feature>
<dbReference type="AlphaFoldDB" id="A0A2P4ZK99"/>
<dbReference type="PANTHER" id="PTHR39607:SF1">
    <property type="entry name" value="B-ZIP TRANSCRIPTION FACTOR (EUROFUNG)"/>
    <property type="match status" value="1"/>
</dbReference>
<proteinExistence type="predicted"/>
<protein>
    <submittedName>
        <fullName evidence="2">Uncharacterized protein</fullName>
    </submittedName>
</protein>
<feature type="region of interest" description="Disordered" evidence="1">
    <location>
        <begin position="217"/>
        <end position="289"/>
    </location>
</feature>
<sequence length="642" mass="70209">MSFSTLVWDYSSSSSASPPVASASVSAPSTSATSPSTSPCDSSYQVQPEPIPSEVVAKYSTPPETVDPADITTTPVHSPPAKKKKQVILPKYPVYMREEDDWTKVQDPKEKKKIQNRVAQRTYRMFIHPSMLLDFTLFYGHWLLHKPRCQLGYEILFTDDRHVKISGHRMKARLGELQARLDSQEQGKVQLPLPESSDSSASPGAIRGFTAINQLPGIESPLSPVSQDKNSSSQMPSSVQQAGYEEPAADGTEPMFPQMASNNLSSPSPETQTSPEAMALLSPPSQPILDRSSGVPHEFILDCLRFQTHLLDRVNSLQQQLNFAPPYPSSSGVPSQCGFKPDTSGPLLARRATGADSDIALENITQAEQASCVDAFSPTHAEAMEYSFDTNAEEWKTGAISKVRSLPPSTPNNDNNQNNNNHTIPYSAPATPSAVLDCPGSTGPDSSTITPIPQPATETMPLDERMEGIMDKVRAAGFESFDALVSAYYCGSFREASPLANEQRLSRNRRLPKVIDAVFQATTQWSAWERRGFQEEIFKTAESMLKSEAVNAHSPLMAKINPLLDLHDIINPASTAEALVELKRSIQDELPNSWALGMALSSNSRNSWPRDRSNTALATTLLINFSGRIPNHQLLQIIGACL</sequence>
<dbReference type="CDD" id="cd14688">
    <property type="entry name" value="bZIP_YAP"/>
    <property type="match status" value="1"/>
</dbReference>
<comment type="caution">
    <text evidence="2">The sequence shown here is derived from an EMBL/GenBank/DDBJ whole genome shotgun (WGS) entry which is preliminary data.</text>
</comment>
<reference evidence="2 3" key="1">
    <citation type="journal article" date="2016" name="Genome Announc.">
        <title>Draft Whole-Genome Sequence of Trichoderma gamsii T6085, a Promising Biocontrol Agent of Fusarium Head Blight on Wheat.</title>
        <authorList>
            <person name="Baroncelli R."/>
            <person name="Zapparata A."/>
            <person name="Piaggeschi G."/>
            <person name="Sarrocco S."/>
            <person name="Vannacci G."/>
        </authorList>
    </citation>
    <scope>NUCLEOTIDE SEQUENCE [LARGE SCALE GENOMIC DNA]</scope>
    <source>
        <strain evidence="2 3">T6085</strain>
    </source>
</reference>
<gene>
    <name evidence="2" type="ORF">TGAM01_v206222</name>
</gene>
<feature type="compositionally biased region" description="Low complexity" evidence="1">
    <location>
        <begin position="265"/>
        <end position="276"/>
    </location>
</feature>
<name>A0A2P4ZK99_9HYPO</name>
<evidence type="ECO:0000313" key="3">
    <source>
        <dbReference type="Proteomes" id="UP000054821"/>
    </source>
</evidence>
<feature type="compositionally biased region" description="Low complexity" evidence="1">
    <location>
        <begin position="11"/>
        <end position="39"/>
    </location>
</feature>
<dbReference type="GeneID" id="29988948"/>
<evidence type="ECO:0000256" key="1">
    <source>
        <dbReference type="SAM" id="MobiDB-lite"/>
    </source>
</evidence>
<organism evidence="2 3">
    <name type="scientific">Trichoderma gamsii</name>
    <dbReference type="NCBI Taxonomy" id="398673"/>
    <lineage>
        <taxon>Eukaryota</taxon>
        <taxon>Fungi</taxon>
        <taxon>Dikarya</taxon>
        <taxon>Ascomycota</taxon>
        <taxon>Pezizomycotina</taxon>
        <taxon>Sordariomycetes</taxon>
        <taxon>Hypocreomycetidae</taxon>
        <taxon>Hypocreales</taxon>
        <taxon>Hypocreaceae</taxon>
        <taxon>Trichoderma</taxon>
    </lineage>
</organism>
<keyword evidence="3" id="KW-1185">Reference proteome</keyword>